<sequence>MLSHTLLDMDKSDEAFSMARQFYGARGRDVLPTAKSKEPVGGGLS</sequence>
<dbReference type="AlphaFoldDB" id="A0A0M3JKH0"/>
<protein>
    <submittedName>
        <fullName evidence="3">Glyoxalase</fullName>
    </submittedName>
</protein>
<name>A0A0M3JKH0_ANISI</name>
<reference evidence="3" key="1">
    <citation type="submission" date="2017-02" db="UniProtKB">
        <authorList>
            <consortium name="WormBaseParasite"/>
        </authorList>
    </citation>
    <scope>IDENTIFICATION</scope>
</reference>
<evidence type="ECO:0000313" key="3">
    <source>
        <dbReference type="WBParaSite" id="ASIM_0000814401-mRNA-1"/>
    </source>
</evidence>
<keyword evidence="2" id="KW-1185">Reference proteome</keyword>
<reference evidence="1 2" key="2">
    <citation type="submission" date="2018-11" db="EMBL/GenBank/DDBJ databases">
        <authorList>
            <consortium name="Pathogen Informatics"/>
        </authorList>
    </citation>
    <scope>NUCLEOTIDE SEQUENCE [LARGE SCALE GENOMIC DNA]</scope>
</reference>
<evidence type="ECO:0000313" key="2">
    <source>
        <dbReference type="Proteomes" id="UP000267096"/>
    </source>
</evidence>
<proteinExistence type="predicted"/>
<dbReference type="WBParaSite" id="ASIM_0000814401-mRNA-1">
    <property type="protein sequence ID" value="ASIM_0000814401-mRNA-1"/>
    <property type="gene ID" value="ASIM_0000814401"/>
</dbReference>
<dbReference type="Proteomes" id="UP000267096">
    <property type="component" value="Unassembled WGS sequence"/>
</dbReference>
<gene>
    <name evidence="1" type="ORF">ASIM_LOCUS7911</name>
</gene>
<accession>A0A0M3JKH0</accession>
<dbReference type="EMBL" id="UYRR01020142">
    <property type="protein sequence ID" value="VDK30338.1"/>
    <property type="molecule type" value="Genomic_DNA"/>
</dbReference>
<evidence type="ECO:0000313" key="1">
    <source>
        <dbReference type="EMBL" id="VDK30338.1"/>
    </source>
</evidence>
<organism evidence="3">
    <name type="scientific">Anisakis simplex</name>
    <name type="common">Herring worm</name>
    <dbReference type="NCBI Taxonomy" id="6269"/>
    <lineage>
        <taxon>Eukaryota</taxon>
        <taxon>Metazoa</taxon>
        <taxon>Ecdysozoa</taxon>
        <taxon>Nematoda</taxon>
        <taxon>Chromadorea</taxon>
        <taxon>Rhabditida</taxon>
        <taxon>Spirurina</taxon>
        <taxon>Ascaridomorpha</taxon>
        <taxon>Ascaridoidea</taxon>
        <taxon>Anisakidae</taxon>
        <taxon>Anisakis</taxon>
        <taxon>Anisakis simplex complex</taxon>
    </lineage>
</organism>